<dbReference type="PIR" id="T41921">
    <property type="entry name" value="T41921"/>
</dbReference>
<name>Q69501_HHV7J</name>
<dbReference type="DNASU" id="3289477"/>
<dbReference type="EMBL" id="U43400">
    <property type="protein sequence ID" value="AAC54681.1"/>
    <property type="molecule type" value="Genomic_DNA"/>
</dbReference>
<dbReference type="RefSeq" id="YP_073759.1">
    <property type="nucleotide sequence ID" value="NC_001716.2"/>
</dbReference>
<accession>Q69501</accession>
<proteinExistence type="predicted"/>
<reference evidence="1 2" key="1">
    <citation type="journal article" date="1995" name="J. Virol.">
        <title>Identification and characterization of a cDNA derived from multiple splicing that encodes envelope glycoprotein gp105 of human herpesvirus 6.</title>
        <authorList>
            <person name="Pfeiffer B."/>
            <person name="Thomson B."/>
            <person name="Chandran B."/>
        </authorList>
    </citation>
    <scope>NUCLEOTIDE SEQUENCE [LARGE SCALE GENOMIC DNA]</scope>
    <source>
        <strain evidence="1 2">JI</strain>
    </source>
</reference>
<evidence type="ECO:0000313" key="1">
    <source>
        <dbReference type="EMBL" id="AAC54681.1"/>
    </source>
</evidence>
<sequence>MSKECGLTTMLRCKEKLIAASKDLKFFEKTVQEIMKDGVSIQHIMCINIRICDMTDILPERRLKRLVNIGFYPFEGKMVMFGVAEEWVSASGTPRRQIVFLLSLSQHVFAYEDGVMFYLSPTFEDFWTTKLEFSCQNAITHGMSKKMSRDECHERFINYYHRIRQKTINISGKLPARFQRVLPGHKLSNDRETQAEKMYMSIGYSENDNLPNNCKIYKMCHTPGVTILVSRSTQTGLGHFTRSTQTSQNDIFFKERCYKPQTTAEMYPYKEVNTANETETAPLDMLEESSNFSLETYEEIANSPLKNLEHTSTSGFPVNFEQFTE</sequence>
<dbReference type="GeneID" id="3289477"/>
<protein>
    <submittedName>
        <fullName evidence="1">U19 protein</fullName>
    </submittedName>
</protein>
<dbReference type="KEGG" id="vg:3289477"/>
<organism evidence="1 2">
    <name type="scientific">Human herpesvirus 7 (strain JI)</name>
    <name type="common">HHV-7</name>
    <name type="synonym">Human T lymphotropic virus</name>
    <dbReference type="NCBI Taxonomy" id="57278"/>
    <lineage>
        <taxon>Viruses</taxon>
        <taxon>Duplodnaviria</taxon>
        <taxon>Heunggongvirae</taxon>
        <taxon>Peploviricota</taxon>
        <taxon>Herviviricetes</taxon>
        <taxon>Herpesvirales</taxon>
        <taxon>Orthoherpesviridae</taxon>
        <taxon>Betaherpesvirinae</taxon>
        <taxon>Roseolovirus</taxon>
        <taxon>Roseolovirus humanbeta7</taxon>
        <taxon>Human betaherpesvirus 7</taxon>
    </lineage>
</organism>
<dbReference type="Proteomes" id="UP000009246">
    <property type="component" value="Segment"/>
</dbReference>
<organismHost>
    <name type="scientific">Homo sapiens</name>
    <name type="common">Human</name>
    <dbReference type="NCBI Taxonomy" id="9606"/>
</organismHost>
<gene>
    <name evidence="1" type="primary">U19</name>
</gene>
<evidence type="ECO:0000313" key="2">
    <source>
        <dbReference type="Proteomes" id="UP000009246"/>
    </source>
</evidence>